<protein>
    <submittedName>
        <fullName evidence="1">Uncharacterized protein</fullName>
    </submittedName>
</protein>
<dbReference type="EMBL" id="JAIWYP010000004">
    <property type="protein sequence ID" value="KAH3835898.1"/>
    <property type="molecule type" value="Genomic_DNA"/>
</dbReference>
<evidence type="ECO:0000313" key="2">
    <source>
        <dbReference type="Proteomes" id="UP000828390"/>
    </source>
</evidence>
<reference evidence="1" key="2">
    <citation type="submission" date="2020-11" db="EMBL/GenBank/DDBJ databases">
        <authorList>
            <person name="McCartney M.A."/>
            <person name="Auch B."/>
            <person name="Kono T."/>
            <person name="Mallez S."/>
            <person name="Becker A."/>
            <person name="Gohl D.M."/>
            <person name="Silverstein K.A.T."/>
            <person name="Koren S."/>
            <person name="Bechman K.B."/>
            <person name="Herman A."/>
            <person name="Abrahante J.E."/>
            <person name="Garbe J."/>
        </authorList>
    </citation>
    <scope>NUCLEOTIDE SEQUENCE</scope>
    <source>
        <strain evidence="1">Duluth1</strain>
        <tissue evidence="1">Whole animal</tissue>
    </source>
</reference>
<name>A0A9D4K9Z8_DREPO</name>
<accession>A0A9D4K9Z8</accession>
<comment type="caution">
    <text evidence="1">The sequence shown here is derived from an EMBL/GenBank/DDBJ whole genome shotgun (WGS) entry which is preliminary data.</text>
</comment>
<dbReference type="Proteomes" id="UP000828390">
    <property type="component" value="Unassembled WGS sequence"/>
</dbReference>
<evidence type="ECO:0000313" key="1">
    <source>
        <dbReference type="EMBL" id="KAH3835898.1"/>
    </source>
</evidence>
<sequence>MLWNLPRTTRPEKWKLRRRVSVLVLTQTVGPSIWFHVRDTRLSTFDIWLIVPDTRLSTFGIWLIVRDIRLSTFDIWLIVRNTRLSTFDIRFHVPDTNHLCFIFGSTSKIQIQTVYVRYLVPCP</sequence>
<keyword evidence="2" id="KW-1185">Reference proteome</keyword>
<reference evidence="1" key="1">
    <citation type="journal article" date="2019" name="bioRxiv">
        <title>The Genome of the Zebra Mussel, Dreissena polymorpha: A Resource for Invasive Species Research.</title>
        <authorList>
            <person name="McCartney M.A."/>
            <person name="Auch B."/>
            <person name="Kono T."/>
            <person name="Mallez S."/>
            <person name="Zhang Y."/>
            <person name="Obille A."/>
            <person name="Becker A."/>
            <person name="Abrahante J.E."/>
            <person name="Garbe J."/>
            <person name="Badalamenti J.P."/>
            <person name="Herman A."/>
            <person name="Mangelson H."/>
            <person name="Liachko I."/>
            <person name="Sullivan S."/>
            <person name="Sone E.D."/>
            <person name="Koren S."/>
            <person name="Silverstein K.A.T."/>
            <person name="Beckman K.B."/>
            <person name="Gohl D.M."/>
        </authorList>
    </citation>
    <scope>NUCLEOTIDE SEQUENCE</scope>
    <source>
        <strain evidence="1">Duluth1</strain>
        <tissue evidence="1">Whole animal</tissue>
    </source>
</reference>
<gene>
    <name evidence="1" type="ORF">DPMN_109266</name>
</gene>
<proteinExistence type="predicted"/>
<organism evidence="1 2">
    <name type="scientific">Dreissena polymorpha</name>
    <name type="common">Zebra mussel</name>
    <name type="synonym">Mytilus polymorpha</name>
    <dbReference type="NCBI Taxonomy" id="45954"/>
    <lineage>
        <taxon>Eukaryota</taxon>
        <taxon>Metazoa</taxon>
        <taxon>Spiralia</taxon>
        <taxon>Lophotrochozoa</taxon>
        <taxon>Mollusca</taxon>
        <taxon>Bivalvia</taxon>
        <taxon>Autobranchia</taxon>
        <taxon>Heteroconchia</taxon>
        <taxon>Euheterodonta</taxon>
        <taxon>Imparidentia</taxon>
        <taxon>Neoheterodontei</taxon>
        <taxon>Myida</taxon>
        <taxon>Dreissenoidea</taxon>
        <taxon>Dreissenidae</taxon>
        <taxon>Dreissena</taxon>
    </lineage>
</organism>
<dbReference type="AlphaFoldDB" id="A0A9D4K9Z8"/>